<reference evidence="7" key="2">
    <citation type="submission" date="2020-10" db="EMBL/GenBank/DDBJ databases">
        <authorList>
            <consortium name="NCBI Pathogen Detection Project"/>
        </authorList>
    </citation>
    <scope>NUCLEOTIDE SEQUENCE</scope>
    <source>
        <strain evidence="7">SFBRL218_S4</strain>
    </source>
</reference>
<evidence type="ECO:0000256" key="3">
    <source>
        <dbReference type="ARBA" id="ARBA00022801"/>
    </source>
</evidence>
<dbReference type="Pfam" id="PF00413">
    <property type="entry name" value="Peptidase_M10"/>
    <property type="match status" value="1"/>
</dbReference>
<evidence type="ECO:0000256" key="4">
    <source>
        <dbReference type="ARBA" id="ARBA00022833"/>
    </source>
</evidence>
<keyword evidence="5" id="KW-0732">Signal</keyword>
<dbReference type="InterPro" id="IPR001818">
    <property type="entry name" value="Pept_M10_metallopeptidase"/>
</dbReference>
<sequence>MKQNRKISKIFTAFIIILSFIFTTSVNVQAADLKNGSAFMFKLSDPKSKFNNGATVSTHKKAFDTAFSKMNATSSKINLVRSSSGPTIRTRSTNSKESWYGLMEGGSKGSLLSINIRTTTKDKFTQANYNKTAMHEMGHALGLKHQSSSTSSLMKQGKYTYSDYTALDKNNLKYKYGK</sequence>
<proteinExistence type="predicted"/>
<evidence type="ECO:0000256" key="5">
    <source>
        <dbReference type="SAM" id="SignalP"/>
    </source>
</evidence>
<evidence type="ECO:0000256" key="1">
    <source>
        <dbReference type="ARBA" id="ARBA00022670"/>
    </source>
</evidence>
<keyword evidence="7" id="KW-0482">Metalloprotease</keyword>
<comment type="caution">
    <text evidence="7">The sequence shown here is derived from an EMBL/GenBank/DDBJ whole genome shotgun (WGS) entry which is preliminary data.</text>
</comment>
<dbReference type="Gene3D" id="3.40.390.10">
    <property type="entry name" value="Collagenase (Catalytic Domain)"/>
    <property type="match status" value="1"/>
</dbReference>
<dbReference type="Proteomes" id="UP000853596">
    <property type="component" value="Unassembled WGS sequence"/>
</dbReference>
<dbReference type="InterPro" id="IPR024079">
    <property type="entry name" value="MetalloPept_cat_dom_sf"/>
</dbReference>
<feature type="domain" description="Peptidase M10 metallopeptidase" evidence="6">
    <location>
        <begin position="121"/>
        <end position="167"/>
    </location>
</feature>
<feature type="chain" id="PRO_5034188092" evidence="5">
    <location>
        <begin position="31"/>
        <end position="178"/>
    </location>
</feature>
<dbReference type="SUPFAM" id="SSF55486">
    <property type="entry name" value="Metalloproteases ('zincins'), catalytic domain"/>
    <property type="match status" value="1"/>
</dbReference>
<protein>
    <submittedName>
        <fullName evidence="7">Matrixin family metalloprotease</fullName>
    </submittedName>
</protein>
<organism evidence="7">
    <name type="scientific">Listeria monocytogenes</name>
    <dbReference type="NCBI Taxonomy" id="1639"/>
    <lineage>
        <taxon>Bacteria</taxon>
        <taxon>Bacillati</taxon>
        <taxon>Bacillota</taxon>
        <taxon>Bacilli</taxon>
        <taxon>Bacillales</taxon>
        <taxon>Listeriaceae</taxon>
        <taxon>Listeria</taxon>
    </lineage>
</organism>
<reference evidence="7" key="1">
    <citation type="journal article" date="2018" name="Genome Biol.">
        <title>SKESA: strategic k-mer extension for scrupulous assemblies.</title>
        <authorList>
            <person name="Souvorov A."/>
            <person name="Agarwala R."/>
            <person name="Lipman D.J."/>
        </authorList>
    </citation>
    <scope>NUCLEOTIDE SEQUENCE</scope>
    <source>
        <strain evidence="7">SFBRL218_S4</strain>
    </source>
</reference>
<accession>A0A8H9JUF0</accession>
<dbReference type="EMBL" id="DABXZF010000073">
    <property type="protein sequence ID" value="HAO5923657.1"/>
    <property type="molecule type" value="Genomic_DNA"/>
</dbReference>
<keyword evidence="2" id="KW-0479">Metal-binding</keyword>
<dbReference type="AlphaFoldDB" id="A0A8H9JUF0"/>
<dbReference type="GO" id="GO:0008270">
    <property type="term" value="F:zinc ion binding"/>
    <property type="evidence" value="ECO:0007669"/>
    <property type="project" value="InterPro"/>
</dbReference>
<dbReference type="GO" id="GO:0031012">
    <property type="term" value="C:extracellular matrix"/>
    <property type="evidence" value="ECO:0007669"/>
    <property type="project" value="InterPro"/>
</dbReference>
<dbReference type="RefSeq" id="WP_368316845.1">
    <property type="nucleotide sequence ID" value="NZ_JBEQPT010000001.1"/>
</dbReference>
<keyword evidence="3" id="KW-0378">Hydrolase</keyword>
<keyword evidence="1 7" id="KW-0645">Protease</keyword>
<keyword evidence="4" id="KW-0862">Zinc</keyword>
<name>A0A8H9JUF0_LISMN</name>
<feature type="signal peptide" evidence="5">
    <location>
        <begin position="1"/>
        <end position="30"/>
    </location>
</feature>
<evidence type="ECO:0000256" key="2">
    <source>
        <dbReference type="ARBA" id="ARBA00022723"/>
    </source>
</evidence>
<evidence type="ECO:0000313" key="7">
    <source>
        <dbReference type="EMBL" id="HAO5923657.1"/>
    </source>
</evidence>
<evidence type="ECO:0000259" key="6">
    <source>
        <dbReference type="Pfam" id="PF00413"/>
    </source>
</evidence>
<gene>
    <name evidence="7" type="ORF">IP987_002878</name>
</gene>
<dbReference type="GO" id="GO:0006508">
    <property type="term" value="P:proteolysis"/>
    <property type="evidence" value="ECO:0007669"/>
    <property type="project" value="UniProtKB-KW"/>
</dbReference>
<dbReference type="GO" id="GO:0004222">
    <property type="term" value="F:metalloendopeptidase activity"/>
    <property type="evidence" value="ECO:0007669"/>
    <property type="project" value="InterPro"/>
</dbReference>